<dbReference type="SUPFAM" id="SSF48208">
    <property type="entry name" value="Six-hairpin glycosidases"/>
    <property type="match status" value="1"/>
</dbReference>
<dbReference type="OrthoDB" id="540611at2759"/>
<gene>
    <name evidence="2" type="ORF">CLAFUR5_10882</name>
</gene>
<sequence length="407" mass="45491">MHASTSGPCLNRSRSRLCFRKMKSTVLLAAGATAATAASAKTPGDYLTWAADSFLLHKPAVPTDYHYTTAVLYDGYQAAYNLTKNETYADWSKSQIDGNVVLANGSINDWNMTYYSLDDYRMANNFLWWYNRTGEEKYKTAASIVREQLNRHPQNAEGGFMHRYPIYTDQQWLDGIFMADSFYARWTAQFDADNTTAWDHIVLQFENIEKHCRNETTGLLVHGYDESKTAVWADPITGAAPNVWSRAVGWYFIALLEVIPLIPTAHAGYAKLLEYYTTLAAAIKAHQDEKGGWWLIMNDPYVGAEGNYIESSASAMFTYGLLKGIADGYIADAEYYASAEKGYNLLIEDFVVENKNGTINYDGTVAVGSLSGNGTYEYYIGVPIAINDYKGVGPFMLASQQHLHHCA</sequence>
<dbReference type="KEGG" id="ffu:CLAFUR5_10882"/>
<dbReference type="InterPro" id="IPR008928">
    <property type="entry name" value="6-hairpin_glycosidase_sf"/>
</dbReference>
<dbReference type="InterPro" id="IPR010905">
    <property type="entry name" value="Glyco_hydro_88"/>
</dbReference>
<accession>A0A9Q8PEF2</accession>
<name>A0A9Q8PEF2_PASFU</name>
<dbReference type="GO" id="GO:0005975">
    <property type="term" value="P:carbohydrate metabolic process"/>
    <property type="evidence" value="ECO:0007669"/>
    <property type="project" value="InterPro"/>
</dbReference>
<dbReference type="InterPro" id="IPR052043">
    <property type="entry name" value="PolySaccharide_Degr_Enz"/>
</dbReference>
<dbReference type="GeneID" id="71990760"/>
<dbReference type="EMBL" id="CP090170">
    <property type="protein sequence ID" value="UJO20915.1"/>
    <property type="molecule type" value="Genomic_DNA"/>
</dbReference>
<dbReference type="Proteomes" id="UP000756132">
    <property type="component" value="Chromosome 8"/>
</dbReference>
<evidence type="ECO:0000256" key="1">
    <source>
        <dbReference type="ARBA" id="ARBA00022801"/>
    </source>
</evidence>
<dbReference type="GO" id="GO:0016787">
    <property type="term" value="F:hydrolase activity"/>
    <property type="evidence" value="ECO:0007669"/>
    <property type="project" value="UniProtKB-KW"/>
</dbReference>
<keyword evidence="3" id="KW-1185">Reference proteome</keyword>
<evidence type="ECO:0000313" key="3">
    <source>
        <dbReference type="Proteomes" id="UP000756132"/>
    </source>
</evidence>
<protein>
    <submittedName>
        <fullName evidence="2">Unsaturated rhamnogalacturonyl hydrolase</fullName>
    </submittedName>
</protein>
<evidence type="ECO:0000313" key="2">
    <source>
        <dbReference type="EMBL" id="UJO20915.1"/>
    </source>
</evidence>
<proteinExistence type="predicted"/>
<dbReference type="Pfam" id="PF07470">
    <property type="entry name" value="Glyco_hydro_88"/>
    <property type="match status" value="1"/>
</dbReference>
<dbReference type="PANTHER" id="PTHR33886:SF9">
    <property type="entry name" value="UNSATURATED RHAMNOGALACTURONAN HYDROLASE (EUROFUNG)"/>
    <property type="match status" value="1"/>
</dbReference>
<dbReference type="RefSeq" id="XP_047765281.1">
    <property type="nucleotide sequence ID" value="XM_047910030.1"/>
</dbReference>
<dbReference type="PANTHER" id="PTHR33886">
    <property type="entry name" value="UNSATURATED RHAMNOGALACTURONAN HYDROLASE (EUROFUNG)"/>
    <property type="match status" value="1"/>
</dbReference>
<organism evidence="2 3">
    <name type="scientific">Passalora fulva</name>
    <name type="common">Tomato leaf mold</name>
    <name type="synonym">Cladosporium fulvum</name>
    <dbReference type="NCBI Taxonomy" id="5499"/>
    <lineage>
        <taxon>Eukaryota</taxon>
        <taxon>Fungi</taxon>
        <taxon>Dikarya</taxon>
        <taxon>Ascomycota</taxon>
        <taxon>Pezizomycotina</taxon>
        <taxon>Dothideomycetes</taxon>
        <taxon>Dothideomycetidae</taxon>
        <taxon>Mycosphaerellales</taxon>
        <taxon>Mycosphaerellaceae</taxon>
        <taxon>Fulvia</taxon>
    </lineage>
</organism>
<reference evidence="2" key="1">
    <citation type="submission" date="2021-12" db="EMBL/GenBank/DDBJ databases">
        <authorList>
            <person name="Zaccaron A."/>
            <person name="Stergiopoulos I."/>
        </authorList>
    </citation>
    <scope>NUCLEOTIDE SEQUENCE</scope>
    <source>
        <strain evidence="2">Race5_Kim</strain>
    </source>
</reference>
<dbReference type="InterPro" id="IPR012341">
    <property type="entry name" value="6hp_glycosidase-like_sf"/>
</dbReference>
<dbReference type="Gene3D" id="1.50.10.10">
    <property type="match status" value="1"/>
</dbReference>
<keyword evidence="1 2" id="KW-0378">Hydrolase</keyword>
<reference evidence="2" key="2">
    <citation type="journal article" date="2022" name="Microb. Genom.">
        <title>A chromosome-scale genome assembly of the tomato pathogen Cladosporium fulvum reveals a compartmentalized genome architecture and the presence of a dispensable chromosome.</title>
        <authorList>
            <person name="Zaccaron A.Z."/>
            <person name="Chen L.H."/>
            <person name="Samaras A."/>
            <person name="Stergiopoulos I."/>
        </authorList>
    </citation>
    <scope>NUCLEOTIDE SEQUENCE</scope>
    <source>
        <strain evidence="2">Race5_Kim</strain>
    </source>
</reference>
<dbReference type="AlphaFoldDB" id="A0A9Q8PEF2"/>